<dbReference type="Pfam" id="PF11738">
    <property type="entry name" value="DUF3298"/>
    <property type="match status" value="1"/>
</dbReference>
<sequence>MKKVSLLSIIALISCLYSCNFKNNHSNETNADSVVVEKLVIADTYHLSGDTAKPACKVVLTMEIPVKYKQDSDYLHLQKILSPLTFGDEYTGDSLKQAAQKVVESHVNAYKEIEPEFEKELAKSGEAYSFEWDFDYTLSPVYNRNDFFCYGVSSSEYTGGAHGMYSNRYYTIDLSNWKRIGLDDIFQPDSSDTLSSILLNRLMKQLNVSSPDSLLELGYFDTEDIMATENFYLTDTGICWVYNPYEIACYATGQTSIEIPFKEIDSYILPDSPVRRLIK</sequence>
<dbReference type="RefSeq" id="WP_008862014.1">
    <property type="nucleotide sequence ID" value="NZ_CAXSYG010000005.1"/>
</dbReference>
<dbReference type="AlphaFoldDB" id="K0WYI3"/>
<reference evidence="3 4" key="1">
    <citation type="submission" date="2012-08" db="EMBL/GenBank/DDBJ databases">
        <title>The Genome Sequence of Barnesiella intestinihominis YIT 11860.</title>
        <authorList>
            <consortium name="The Broad Institute Genome Sequencing Platform"/>
            <person name="Earl A."/>
            <person name="Ward D."/>
            <person name="Feldgarden M."/>
            <person name="Gevers D."/>
            <person name="Morotomi M."/>
            <person name="Walker B."/>
            <person name="Young S.K."/>
            <person name="Zeng Q."/>
            <person name="Gargeya S."/>
            <person name="Fitzgerald M."/>
            <person name="Haas B."/>
            <person name="Abouelleil A."/>
            <person name="Alvarado L."/>
            <person name="Arachchi H.M."/>
            <person name="Berlin A.M."/>
            <person name="Chapman S.B."/>
            <person name="Goldberg J."/>
            <person name="Griggs A."/>
            <person name="Gujja S."/>
            <person name="Hansen M."/>
            <person name="Howarth C."/>
            <person name="Imamovic A."/>
            <person name="Larimer J."/>
            <person name="McCowen C."/>
            <person name="Montmayeur A."/>
            <person name="Murphy C."/>
            <person name="Neiman D."/>
            <person name="Pearson M."/>
            <person name="Priest M."/>
            <person name="Roberts A."/>
            <person name="Saif S."/>
            <person name="Shea T."/>
            <person name="Sisk P."/>
            <person name="Sykes S."/>
            <person name="Wortman J."/>
            <person name="Nusbaum C."/>
            <person name="Birren B."/>
        </authorList>
    </citation>
    <scope>NUCLEOTIDE SEQUENCE [LARGE SCALE GENOMIC DNA]</scope>
    <source>
        <strain evidence="3 4">YIT 11860</strain>
    </source>
</reference>
<keyword evidence="4" id="KW-1185">Reference proteome</keyword>
<organism evidence="3 4">
    <name type="scientific">Barnesiella intestinihominis YIT 11860</name>
    <dbReference type="NCBI Taxonomy" id="742726"/>
    <lineage>
        <taxon>Bacteria</taxon>
        <taxon>Pseudomonadati</taxon>
        <taxon>Bacteroidota</taxon>
        <taxon>Bacteroidia</taxon>
        <taxon>Bacteroidales</taxon>
        <taxon>Barnesiellaceae</taxon>
        <taxon>Barnesiella</taxon>
    </lineage>
</organism>
<dbReference type="Gene3D" id="3.30.565.40">
    <property type="entry name" value="Fervidobacterium nodosum Rt17-B1 like"/>
    <property type="match status" value="1"/>
</dbReference>
<dbReference type="InterPro" id="IPR037126">
    <property type="entry name" value="PdaC/RsiV-like_sf"/>
</dbReference>
<feature type="domain" description="Deacetylase PdaC" evidence="2">
    <location>
        <begin position="79"/>
        <end position="165"/>
    </location>
</feature>
<name>K0WYI3_9BACT</name>
<evidence type="ECO:0000259" key="1">
    <source>
        <dbReference type="Pfam" id="PF11738"/>
    </source>
</evidence>
<dbReference type="STRING" id="742726.HMPREF9448_01553"/>
<dbReference type="EMBL" id="ADLE01000009">
    <property type="protein sequence ID" value="EJZ64293.1"/>
    <property type="molecule type" value="Genomic_DNA"/>
</dbReference>
<protein>
    <recommendedName>
        <fullName evidence="5">DUF3298 domain-containing protein</fullName>
    </recommendedName>
</protein>
<dbReference type="OrthoDB" id="594879at2"/>
<accession>K0WYI3</accession>
<evidence type="ECO:0000313" key="4">
    <source>
        <dbReference type="Proteomes" id="UP000006044"/>
    </source>
</evidence>
<dbReference type="Gene3D" id="3.90.640.20">
    <property type="entry name" value="Heat-shock cognate protein, ATPase"/>
    <property type="match status" value="1"/>
</dbReference>
<dbReference type="InterPro" id="IPR021729">
    <property type="entry name" value="DUF3298"/>
</dbReference>
<comment type="caution">
    <text evidence="3">The sequence shown here is derived from an EMBL/GenBank/DDBJ whole genome shotgun (WGS) entry which is preliminary data.</text>
</comment>
<gene>
    <name evidence="3" type="ORF">HMPREF9448_01553</name>
</gene>
<dbReference type="InterPro" id="IPR025303">
    <property type="entry name" value="PdaC"/>
</dbReference>
<dbReference type="GeneID" id="77848813"/>
<dbReference type="Proteomes" id="UP000006044">
    <property type="component" value="Unassembled WGS sequence"/>
</dbReference>
<evidence type="ECO:0008006" key="5">
    <source>
        <dbReference type="Google" id="ProtNLM"/>
    </source>
</evidence>
<proteinExistence type="predicted"/>
<dbReference type="eggNOG" id="ENOG5032SJR">
    <property type="taxonomic scope" value="Bacteria"/>
</dbReference>
<evidence type="ECO:0000259" key="2">
    <source>
        <dbReference type="Pfam" id="PF13739"/>
    </source>
</evidence>
<feature type="domain" description="DUF3298" evidence="1">
    <location>
        <begin position="183"/>
        <end position="262"/>
    </location>
</feature>
<evidence type="ECO:0000313" key="3">
    <source>
        <dbReference type="EMBL" id="EJZ64293.1"/>
    </source>
</evidence>
<dbReference type="PROSITE" id="PS51257">
    <property type="entry name" value="PROKAR_LIPOPROTEIN"/>
    <property type="match status" value="1"/>
</dbReference>
<dbReference type="Pfam" id="PF13739">
    <property type="entry name" value="PdaC"/>
    <property type="match status" value="1"/>
</dbReference>
<dbReference type="HOGENOM" id="CLU_083883_0_0_10"/>